<accession>A0ABZ0U7T6</accession>
<organism evidence="1 2">
    <name type="scientific">Blautia producta</name>
    <dbReference type="NCBI Taxonomy" id="33035"/>
    <lineage>
        <taxon>Bacteria</taxon>
        <taxon>Bacillati</taxon>
        <taxon>Bacillota</taxon>
        <taxon>Clostridia</taxon>
        <taxon>Lachnospirales</taxon>
        <taxon>Lachnospiraceae</taxon>
        <taxon>Blautia</taxon>
    </lineage>
</organism>
<dbReference type="PROSITE" id="PS51257">
    <property type="entry name" value="PROKAR_LIPOPROTEIN"/>
    <property type="match status" value="1"/>
</dbReference>
<dbReference type="InterPro" id="IPR011042">
    <property type="entry name" value="6-blade_b-propeller_TolB-like"/>
</dbReference>
<dbReference type="Gene3D" id="2.120.10.30">
    <property type="entry name" value="TolB, C-terminal domain"/>
    <property type="match status" value="1"/>
</dbReference>
<evidence type="ECO:0000313" key="1">
    <source>
        <dbReference type="EMBL" id="WPX72164.1"/>
    </source>
</evidence>
<reference evidence="1" key="1">
    <citation type="submission" date="2023-10" db="EMBL/GenBank/DDBJ databases">
        <title>Genome sequence of Blautia coccoides DSM 935.</title>
        <authorList>
            <person name="Boeer T."/>
            <person name="Bengelsdorf F.R."/>
            <person name="Daniel R."/>
            <person name="Poehlein A."/>
        </authorList>
    </citation>
    <scope>NUCLEOTIDE SEQUENCE [LARGE SCALE GENOMIC DNA]</scope>
    <source>
        <strain evidence="1">DSM 935</strain>
    </source>
</reference>
<keyword evidence="2" id="KW-1185">Reference proteome</keyword>
<protein>
    <submittedName>
        <fullName evidence="1">Uncharacterized protein</fullName>
    </submittedName>
</protein>
<gene>
    <name evidence="1" type="ORF">BLCOC_04880</name>
</gene>
<dbReference type="SUPFAM" id="SSF63825">
    <property type="entry name" value="YWTD domain"/>
    <property type="match status" value="1"/>
</dbReference>
<evidence type="ECO:0000313" key="2">
    <source>
        <dbReference type="Proteomes" id="UP001325248"/>
    </source>
</evidence>
<dbReference type="Proteomes" id="UP001325248">
    <property type="component" value="Chromosome"/>
</dbReference>
<sequence>MKKKKSLVFVLLSCVAILVLGCIILSHIKAKIELGKCDKIYANKILKLPDKEKNNVGFTCTGLFWDEEENCFLIGNGGKYKPDDDKFQATIEIIEKDFSAIKRSIPCYLNYNDMSDIQGVTKSTDGTIWLCSYGENKVRHIDGDGNEIGNFDIKEPSGIANDTRSGTLWILTKDYLYNCSYDGTVKKTIKAHINGQDQLFLDEENELIYFSAGADYHGDSYIYTVDLKTSKVEPLYILKDSYAIEGITIVNNVLYVLNDGYYHDAQISVNQVNMYYLNRLQTKENNSK</sequence>
<name>A0ABZ0U7T6_9FIRM</name>
<dbReference type="EMBL" id="CP136422">
    <property type="protein sequence ID" value="WPX72164.1"/>
    <property type="molecule type" value="Genomic_DNA"/>
</dbReference>
<proteinExistence type="predicted"/>